<evidence type="ECO:0000256" key="1">
    <source>
        <dbReference type="SAM" id="SignalP"/>
    </source>
</evidence>
<dbReference type="NCBIfam" id="NF040591">
    <property type="entry name" value="choice_anch_O"/>
    <property type="match status" value="1"/>
</dbReference>
<feature type="signal peptide" evidence="1">
    <location>
        <begin position="1"/>
        <end position="28"/>
    </location>
</feature>
<name>A0A3E1K5T5_9GAMM</name>
<dbReference type="AlphaFoldDB" id="A0A3E1K5T5"/>
<gene>
    <name evidence="2" type="ORF">DZC52_13510</name>
</gene>
<organism evidence="2 3">
    <name type="scientific">Wenzhouxiangella sediminis</name>
    <dbReference type="NCBI Taxonomy" id="1792836"/>
    <lineage>
        <taxon>Bacteria</taxon>
        <taxon>Pseudomonadati</taxon>
        <taxon>Pseudomonadota</taxon>
        <taxon>Gammaproteobacteria</taxon>
        <taxon>Chromatiales</taxon>
        <taxon>Wenzhouxiangellaceae</taxon>
        <taxon>Wenzhouxiangella</taxon>
    </lineage>
</organism>
<dbReference type="RefSeq" id="WP_116651684.1">
    <property type="nucleotide sequence ID" value="NZ_QUZK01000048.1"/>
</dbReference>
<comment type="caution">
    <text evidence="2">The sequence shown here is derived from an EMBL/GenBank/DDBJ whole genome shotgun (WGS) entry which is preliminary data.</text>
</comment>
<dbReference type="CDD" id="cd15482">
    <property type="entry name" value="Sialidase_non-viral"/>
    <property type="match status" value="1"/>
</dbReference>
<protein>
    <submittedName>
        <fullName evidence="2">Exo-alpha-sialidase</fullName>
    </submittedName>
</protein>
<evidence type="ECO:0000313" key="2">
    <source>
        <dbReference type="EMBL" id="RFF29318.1"/>
    </source>
</evidence>
<proteinExistence type="predicted"/>
<keyword evidence="3" id="KW-1185">Reference proteome</keyword>
<dbReference type="OrthoDB" id="5800370at2"/>
<reference evidence="2 3" key="1">
    <citation type="submission" date="2018-08" db="EMBL/GenBank/DDBJ databases">
        <title>Wenzhouxiangella salilacus sp. nov., a novel bacterium isolated from a saline lake in Xinjiang Province, China.</title>
        <authorList>
            <person name="Han S."/>
        </authorList>
    </citation>
    <scope>NUCLEOTIDE SEQUENCE [LARGE SCALE GENOMIC DNA]</scope>
    <source>
        <strain evidence="2 3">XDB06</strain>
    </source>
</reference>
<dbReference type="EMBL" id="QUZK01000048">
    <property type="protein sequence ID" value="RFF29318.1"/>
    <property type="molecule type" value="Genomic_DNA"/>
</dbReference>
<sequence>MINSRFSAVILVTAIVGALSPSTAFSQAGDSINRDINQNITLDAGLLEIDGVQHSPEAEHVFVKYLREYVPAQASDGTASSVPYTTDDEATTVKTRTVAKPVVSAFLYGAVAGAEPVGDENAGGFTGKGKRDAYAGISLDDGQTWKTTNLSESAAEFATSVPAYPGDVTNIVHAVAGRHIAVAWQSRYCSSGSPAYTLDDGTTPTLSAVATELGIDPAADLYLTDVFGVAGSQGLVDYDAQGYPTVGVVPYHCLWTARGVLVEGDDPRTGDATEAFHVVWYKPERLTSGRRDVNRVEIAFVKDAGVVLTWQEDPGGLLPGSGEGPGEGWSGAIANNQTDIWYSFLPDAHFETVDDTGTAVDLPTYWPANTEKPKPFVPFAVPMRMTNNARCTGSGDGTGGVPLYCTADALDFGLKNQCVDTVVIPTGQGSGTTEVCVSEDGLPNVANTAATRPRVSLQARTDELGNTIGAWVVVIAEESKGLGRFFFKVGETGVETATPCNEGEADCETADIGKNVWYFSFEMGQPQTSSDLSETGLVKNLVAQGNMLNQPEIDWRTGETFPRMSTVDMWDFTGVTSGTDYNFDLYRTEIARRGSLLVQPRSGADAAGSNLTALPLFKQGLMQQGGPADIMARRIVDAGASANPYDFNNLVCAERLYIDDSNPYYPKGICNDPAINLSGVTPENCATGGGGDNDASDGVCPTIDESGIASDTPDDQTVFDKMETWAQCPGSPLCGTFPESVALGSNLDDQSWYNPLDVAKGHRGYIWNDMVVVMYAWSPNWKRNTSGSDRYELYIRRSFDGGRTWTTTPADWGSNESGFGIGTTTCEFMRDGATAPDSTQRCTYYPPGAPEQARNVSQLQGSETGTSTYKFTILDPRYAPDPPTMKTIGTEGDGSYDYDSDEFNPTRFFVVYETGDNTTVVDGEAEALDLFFGRAVRYGDHYQVTADEHDMEKTCLPGPTIGGIFCNEFERLTTGSDVSAEESSLTMSPAGDTLYSTWAQFTTAEVTFPDPLSDASYARVWYTDENFDWFWEPTDPVDDPVMGDPPPPTDLIFSDRFELLNSQF</sequence>
<dbReference type="Proteomes" id="UP000260351">
    <property type="component" value="Unassembled WGS sequence"/>
</dbReference>
<feature type="chain" id="PRO_5017715905" evidence="1">
    <location>
        <begin position="29"/>
        <end position="1064"/>
    </location>
</feature>
<accession>A0A3E1K5T5</accession>
<evidence type="ECO:0000313" key="3">
    <source>
        <dbReference type="Proteomes" id="UP000260351"/>
    </source>
</evidence>
<keyword evidence="1" id="KW-0732">Signal</keyword>